<dbReference type="Proteomes" id="UP001516023">
    <property type="component" value="Unassembled WGS sequence"/>
</dbReference>
<dbReference type="PANTHER" id="PTHR10334">
    <property type="entry name" value="CYSTEINE-RICH SECRETORY PROTEIN-RELATED"/>
    <property type="match status" value="1"/>
</dbReference>
<keyword evidence="1" id="KW-0732">Signal</keyword>
<reference evidence="3 4" key="1">
    <citation type="journal article" date="2020" name="G3 (Bethesda)">
        <title>Improved Reference Genome for Cyclotella cryptica CCMP332, a Model for Cell Wall Morphogenesis, Salinity Adaptation, and Lipid Production in Diatoms (Bacillariophyta).</title>
        <authorList>
            <person name="Roberts W.R."/>
            <person name="Downey K.M."/>
            <person name="Ruck E.C."/>
            <person name="Traller J.C."/>
            <person name="Alverson A.J."/>
        </authorList>
    </citation>
    <scope>NUCLEOTIDE SEQUENCE [LARGE SCALE GENOMIC DNA]</scope>
    <source>
        <strain evidence="3 4">CCMP332</strain>
    </source>
</reference>
<dbReference type="Pfam" id="PF00188">
    <property type="entry name" value="CAP"/>
    <property type="match status" value="1"/>
</dbReference>
<evidence type="ECO:0000256" key="1">
    <source>
        <dbReference type="SAM" id="SignalP"/>
    </source>
</evidence>
<feature type="chain" id="PRO_5044780150" description="SCP domain-containing protein" evidence="1">
    <location>
        <begin position="18"/>
        <end position="218"/>
    </location>
</feature>
<accession>A0ABD3PKD9</accession>
<name>A0ABD3PKD9_9STRA</name>
<dbReference type="CDD" id="cd05380">
    <property type="entry name" value="CAP_euk"/>
    <property type="match status" value="1"/>
</dbReference>
<sequence length="218" mass="23594">MKFSNILLSLLFAATEAASLINKEFDEQVQSQLRKKSNRNVPGSPEDWLNALNTARKENQEALGGTYSALSWSNDLMGEAQTWANGLAIKCENKAPSAGQNPGDYGVATILNVRNPQMAVDRWVTNGKYCQKADRAGTIPSAESQPYTQMLWSGTKFVGCADATSERSGKSCTSSVCFYALAGNCAWKKYDTWEDAVLSGKACSSVCPSDATCGTETW</sequence>
<keyword evidence="4" id="KW-1185">Reference proteome</keyword>
<dbReference type="EMBL" id="JABMIG020000161">
    <property type="protein sequence ID" value="KAL3788129.1"/>
    <property type="molecule type" value="Genomic_DNA"/>
</dbReference>
<evidence type="ECO:0000259" key="2">
    <source>
        <dbReference type="SMART" id="SM00198"/>
    </source>
</evidence>
<organism evidence="3 4">
    <name type="scientific">Cyclotella cryptica</name>
    <dbReference type="NCBI Taxonomy" id="29204"/>
    <lineage>
        <taxon>Eukaryota</taxon>
        <taxon>Sar</taxon>
        <taxon>Stramenopiles</taxon>
        <taxon>Ochrophyta</taxon>
        <taxon>Bacillariophyta</taxon>
        <taxon>Coscinodiscophyceae</taxon>
        <taxon>Thalassiosirophycidae</taxon>
        <taxon>Stephanodiscales</taxon>
        <taxon>Stephanodiscaceae</taxon>
        <taxon>Cyclotella</taxon>
    </lineage>
</organism>
<evidence type="ECO:0000313" key="4">
    <source>
        <dbReference type="Proteomes" id="UP001516023"/>
    </source>
</evidence>
<dbReference type="Gene3D" id="3.40.33.10">
    <property type="entry name" value="CAP"/>
    <property type="match status" value="1"/>
</dbReference>
<dbReference type="SMART" id="SM00198">
    <property type="entry name" value="SCP"/>
    <property type="match status" value="1"/>
</dbReference>
<gene>
    <name evidence="3" type="ORF">HJC23_005467</name>
</gene>
<dbReference type="SUPFAM" id="SSF55797">
    <property type="entry name" value="PR-1-like"/>
    <property type="match status" value="1"/>
</dbReference>
<feature type="signal peptide" evidence="1">
    <location>
        <begin position="1"/>
        <end position="17"/>
    </location>
</feature>
<proteinExistence type="predicted"/>
<dbReference type="PRINTS" id="PR00837">
    <property type="entry name" value="V5TPXLIKE"/>
</dbReference>
<feature type="domain" description="SCP" evidence="2">
    <location>
        <begin position="43"/>
        <end position="187"/>
    </location>
</feature>
<dbReference type="InterPro" id="IPR001283">
    <property type="entry name" value="CRISP-related"/>
</dbReference>
<dbReference type="InterPro" id="IPR014044">
    <property type="entry name" value="CAP_dom"/>
</dbReference>
<dbReference type="InterPro" id="IPR035940">
    <property type="entry name" value="CAP_sf"/>
</dbReference>
<comment type="caution">
    <text evidence="3">The sequence shown here is derived from an EMBL/GenBank/DDBJ whole genome shotgun (WGS) entry which is preliminary data.</text>
</comment>
<dbReference type="AlphaFoldDB" id="A0ABD3PKD9"/>
<evidence type="ECO:0000313" key="3">
    <source>
        <dbReference type="EMBL" id="KAL3788129.1"/>
    </source>
</evidence>
<protein>
    <recommendedName>
        <fullName evidence="2">SCP domain-containing protein</fullName>
    </recommendedName>
</protein>